<evidence type="ECO:0000313" key="2">
    <source>
        <dbReference type="EMBL" id="KAE9009506.1"/>
    </source>
</evidence>
<accession>A0A6A3KPM6</accession>
<feature type="transmembrane region" description="Helical" evidence="1">
    <location>
        <begin position="101"/>
        <end position="123"/>
    </location>
</feature>
<comment type="caution">
    <text evidence="2">The sequence shown here is derived from an EMBL/GenBank/DDBJ whole genome shotgun (WGS) entry which is preliminary data.</text>
</comment>
<gene>
    <name evidence="2" type="ORF">PF011_g10245</name>
</gene>
<evidence type="ECO:0000256" key="1">
    <source>
        <dbReference type="SAM" id="Phobius"/>
    </source>
</evidence>
<sequence length="219" mass="24488">MISAFEINQAALLFRELDRKCNSAAQPQTSWNAAAVNSDSRYRSSSLVQSATWKTHVNPNAKDTSAGAGIIVSPLRASAAVTARKSETSAGLLFQLEYRALVGYIEAAIPMLYAVYLSILVHMPSAQYYPNTRSITSDQLQTNVLSILTYAATEILSLMWLHVVVKRKLGFSLLHQLSYVLETETELLQGRLFVWIVLLLQLPLVHFGMDFSFRFEWLA</sequence>
<keyword evidence="1" id="KW-0472">Membrane</keyword>
<reference evidence="2 3" key="1">
    <citation type="submission" date="2018-09" db="EMBL/GenBank/DDBJ databases">
        <title>Genomic investigation of the strawberry pathogen Phytophthora fragariae indicates pathogenicity is determined by transcriptional variation in three key races.</title>
        <authorList>
            <person name="Adams T.M."/>
            <person name="Armitage A.D."/>
            <person name="Sobczyk M.K."/>
            <person name="Bates H.J."/>
            <person name="Dunwell J.M."/>
            <person name="Nellist C.F."/>
            <person name="Harrison R.J."/>
        </authorList>
    </citation>
    <scope>NUCLEOTIDE SEQUENCE [LARGE SCALE GENOMIC DNA]</scope>
    <source>
        <strain evidence="2 3">SCRP245</strain>
    </source>
</reference>
<evidence type="ECO:0000313" key="3">
    <source>
        <dbReference type="Proteomes" id="UP000460718"/>
    </source>
</evidence>
<dbReference type="AlphaFoldDB" id="A0A6A3KPM6"/>
<protein>
    <submittedName>
        <fullName evidence="2">Uncharacterized protein</fullName>
    </submittedName>
</protein>
<keyword evidence="1" id="KW-0812">Transmembrane</keyword>
<proteinExistence type="predicted"/>
<feature type="transmembrane region" description="Helical" evidence="1">
    <location>
        <begin position="143"/>
        <end position="165"/>
    </location>
</feature>
<keyword evidence="1" id="KW-1133">Transmembrane helix</keyword>
<name>A0A6A3KPM6_9STRA</name>
<dbReference type="Proteomes" id="UP000460718">
    <property type="component" value="Unassembled WGS sequence"/>
</dbReference>
<feature type="transmembrane region" description="Helical" evidence="1">
    <location>
        <begin position="192"/>
        <end position="209"/>
    </location>
</feature>
<dbReference type="EMBL" id="QXFW01000532">
    <property type="protein sequence ID" value="KAE9009506.1"/>
    <property type="molecule type" value="Genomic_DNA"/>
</dbReference>
<organism evidence="2 3">
    <name type="scientific">Phytophthora fragariae</name>
    <dbReference type="NCBI Taxonomy" id="53985"/>
    <lineage>
        <taxon>Eukaryota</taxon>
        <taxon>Sar</taxon>
        <taxon>Stramenopiles</taxon>
        <taxon>Oomycota</taxon>
        <taxon>Peronosporomycetes</taxon>
        <taxon>Peronosporales</taxon>
        <taxon>Peronosporaceae</taxon>
        <taxon>Phytophthora</taxon>
    </lineage>
</organism>